<feature type="compositionally biased region" description="Basic residues" evidence="1">
    <location>
        <begin position="37"/>
        <end position="56"/>
    </location>
</feature>
<gene>
    <name evidence="2" type="ORF">FLONG3_10780</name>
</gene>
<organism evidence="2 3">
    <name type="scientific">Fusarium longipes</name>
    <dbReference type="NCBI Taxonomy" id="694270"/>
    <lineage>
        <taxon>Eukaryota</taxon>
        <taxon>Fungi</taxon>
        <taxon>Dikarya</taxon>
        <taxon>Ascomycota</taxon>
        <taxon>Pezizomycotina</taxon>
        <taxon>Sordariomycetes</taxon>
        <taxon>Hypocreomycetidae</taxon>
        <taxon>Hypocreales</taxon>
        <taxon>Nectriaceae</taxon>
        <taxon>Fusarium</taxon>
    </lineage>
</organism>
<name>A0A395RLJ8_9HYPO</name>
<accession>A0A395RLJ8</accession>
<evidence type="ECO:0000256" key="1">
    <source>
        <dbReference type="SAM" id="MobiDB-lite"/>
    </source>
</evidence>
<feature type="region of interest" description="Disordered" evidence="1">
    <location>
        <begin position="21"/>
        <end position="117"/>
    </location>
</feature>
<keyword evidence="3" id="KW-1185">Reference proteome</keyword>
<reference evidence="2 3" key="1">
    <citation type="journal article" date="2018" name="PLoS Pathog.">
        <title>Evolution of structural diversity of trichothecenes, a family of toxins produced by plant pathogenic and entomopathogenic fungi.</title>
        <authorList>
            <person name="Proctor R.H."/>
            <person name="McCormick S.P."/>
            <person name="Kim H.S."/>
            <person name="Cardoza R.E."/>
            <person name="Stanley A.M."/>
            <person name="Lindo L."/>
            <person name="Kelly A."/>
            <person name="Brown D.W."/>
            <person name="Lee T."/>
            <person name="Vaughan M.M."/>
            <person name="Alexander N.J."/>
            <person name="Busman M."/>
            <person name="Gutierrez S."/>
        </authorList>
    </citation>
    <scope>NUCLEOTIDE SEQUENCE [LARGE SCALE GENOMIC DNA]</scope>
    <source>
        <strain evidence="2 3">NRRL 20695</strain>
    </source>
</reference>
<dbReference type="Proteomes" id="UP000266234">
    <property type="component" value="Unassembled WGS sequence"/>
</dbReference>
<protein>
    <submittedName>
        <fullName evidence="2">Uncharacterized protein</fullName>
    </submittedName>
</protein>
<evidence type="ECO:0000313" key="3">
    <source>
        <dbReference type="Proteomes" id="UP000266234"/>
    </source>
</evidence>
<dbReference type="EMBL" id="PXOG01000335">
    <property type="protein sequence ID" value="RGP60649.1"/>
    <property type="molecule type" value="Genomic_DNA"/>
</dbReference>
<proteinExistence type="predicted"/>
<comment type="caution">
    <text evidence="2">The sequence shown here is derived from an EMBL/GenBank/DDBJ whole genome shotgun (WGS) entry which is preliminary data.</text>
</comment>
<feature type="compositionally biased region" description="Basic and acidic residues" evidence="1">
    <location>
        <begin position="21"/>
        <end position="36"/>
    </location>
</feature>
<feature type="compositionally biased region" description="Acidic residues" evidence="1">
    <location>
        <begin position="86"/>
        <end position="99"/>
    </location>
</feature>
<sequence>MNELPEIFKKDGFQSLEEVVQRTAEEDVSHSEGPDAKKRKKNKKRQRVRFVKRFKKSTAPIYPNGDEIEDRPGYIEPNRVTSAKDEAEDDDEASDDENPDVSTVPEENSTKMAEDGE</sequence>
<feature type="compositionally biased region" description="Basic and acidic residues" evidence="1">
    <location>
        <begin position="108"/>
        <end position="117"/>
    </location>
</feature>
<evidence type="ECO:0000313" key="2">
    <source>
        <dbReference type="EMBL" id="RGP60649.1"/>
    </source>
</evidence>
<dbReference type="AlphaFoldDB" id="A0A395RLJ8"/>